<feature type="compositionally biased region" description="Low complexity" evidence="10">
    <location>
        <begin position="1506"/>
        <end position="1523"/>
    </location>
</feature>
<feature type="compositionally biased region" description="Polar residues" evidence="10">
    <location>
        <begin position="297"/>
        <end position="306"/>
    </location>
</feature>
<evidence type="ECO:0000256" key="5">
    <source>
        <dbReference type="ARBA" id="ARBA00022803"/>
    </source>
</evidence>
<comment type="subunit">
    <text evidence="2">Directly interacts with tubulin-gamma; this interaction determines centrosomal localization.</text>
</comment>
<feature type="compositionally biased region" description="Low complexity" evidence="10">
    <location>
        <begin position="237"/>
        <end position="252"/>
    </location>
</feature>
<feature type="region of interest" description="Disordered" evidence="10">
    <location>
        <begin position="815"/>
        <end position="845"/>
    </location>
</feature>
<evidence type="ECO:0000256" key="10">
    <source>
        <dbReference type="SAM" id="MobiDB-lite"/>
    </source>
</evidence>
<dbReference type="GO" id="GO:0070507">
    <property type="term" value="P:regulation of microtubule cytoskeleton organization"/>
    <property type="evidence" value="ECO:0007669"/>
    <property type="project" value="InterPro"/>
</dbReference>
<feature type="compositionally biased region" description="Basic and acidic residues" evidence="10">
    <location>
        <begin position="717"/>
        <end position="731"/>
    </location>
</feature>
<feature type="compositionally biased region" description="Low complexity" evidence="10">
    <location>
        <begin position="87"/>
        <end position="106"/>
    </location>
</feature>
<dbReference type="PANTHER" id="PTHR14594:SF1">
    <property type="entry name" value="CENTROSOMAL PROTEIN OF 70 KDA"/>
    <property type="match status" value="1"/>
</dbReference>
<dbReference type="EMBL" id="JALJOR010000003">
    <property type="protein sequence ID" value="KAK9820170.1"/>
    <property type="molecule type" value="Genomic_DNA"/>
</dbReference>
<dbReference type="GO" id="GO:0005815">
    <property type="term" value="C:microtubule organizing center"/>
    <property type="evidence" value="ECO:0007669"/>
    <property type="project" value="TreeGrafter"/>
</dbReference>
<dbReference type="Proteomes" id="UP001489004">
    <property type="component" value="Unassembled WGS sequence"/>
</dbReference>
<dbReference type="PANTHER" id="PTHR14594">
    <property type="entry name" value="CENTROSOMAL PROTEIN OF 70 KDA"/>
    <property type="match status" value="1"/>
</dbReference>
<feature type="coiled-coil region" evidence="9">
    <location>
        <begin position="1045"/>
        <end position="1146"/>
    </location>
</feature>
<comment type="subcellular location">
    <subcellularLocation>
        <location evidence="1">Cytoplasm</location>
        <location evidence="1">Cytoskeleton</location>
        <location evidence="1">Microtubule organizing center</location>
        <location evidence="1">Centrosome</location>
    </subcellularLocation>
</comment>
<keyword evidence="7" id="KW-0206">Cytoskeleton</keyword>
<feature type="region of interest" description="Disordered" evidence="10">
    <location>
        <begin position="702"/>
        <end position="731"/>
    </location>
</feature>
<dbReference type="InterPro" id="IPR037692">
    <property type="entry name" value="CEP70"/>
</dbReference>
<evidence type="ECO:0000313" key="11">
    <source>
        <dbReference type="EMBL" id="KAK9820170.1"/>
    </source>
</evidence>
<keyword evidence="6 9" id="KW-0175">Coiled coil</keyword>
<feature type="region of interest" description="Disordered" evidence="10">
    <location>
        <begin position="876"/>
        <end position="901"/>
    </location>
</feature>
<feature type="region of interest" description="Disordered" evidence="10">
    <location>
        <begin position="589"/>
        <end position="612"/>
    </location>
</feature>
<evidence type="ECO:0000256" key="8">
    <source>
        <dbReference type="ARBA" id="ARBA00025273"/>
    </source>
</evidence>
<proteinExistence type="predicted"/>
<evidence type="ECO:0000256" key="3">
    <source>
        <dbReference type="ARBA" id="ARBA00018408"/>
    </source>
</evidence>
<feature type="compositionally biased region" description="Basic and acidic residues" evidence="10">
    <location>
        <begin position="886"/>
        <end position="901"/>
    </location>
</feature>
<feature type="compositionally biased region" description="Polar residues" evidence="10">
    <location>
        <begin position="11"/>
        <end position="23"/>
    </location>
</feature>
<keyword evidence="12" id="KW-1185">Reference proteome</keyword>
<feature type="region of interest" description="Disordered" evidence="10">
    <location>
        <begin position="513"/>
        <end position="537"/>
    </location>
</feature>
<keyword evidence="5" id="KW-0802">TPR repeat</keyword>
<feature type="region of interest" description="Disordered" evidence="10">
    <location>
        <begin position="1460"/>
        <end position="1529"/>
    </location>
</feature>
<evidence type="ECO:0000313" key="12">
    <source>
        <dbReference type="Proteomes" id="UP001489004"/>
    </source>
</evidence>
<keyword evidence="4" id="KW-0963">Cytoplasm</keyword>
<feature type="region of interest" description="Disordered" evidence="10">
    <location>
        <begin position="1"/>
        <end position="134"/>
    </location>
</feature>
<feature type="region of interest" description="Disordered" evidence="10">
    <location>
        <begin position="766"/>
        <end position="790"/>
    </location>
</feature>
<evidence type="ECO:0000256" key="9">
    <source>
        <dbReference type="SAM" id="Coils"/>
    </source>
</evidence>
<evidence type="ECO:0000256" key="6">
    <source>
        <dbReference type="ARBA" id="ARBA00023054"/>
    </source>
</evidence>
<comment type="function">
    <text evidence="8">Plays a role in the organization of both preexisting and nascent microtubules in interphase cells. During mitosis, required for the organization and orientation of the mitotic spindle.</text>
</comment>
<protein>
    <recommendedName>
        <fullName evidence="3">Centrosomal protein of 70 kDa</fullName>
    </recommendedName>
</protein>
<dbReference type="GO" id="GO:0043015">
    <property type="term" value="F:gamma-tubulin binding"/>
    <property type="evidence" value="ECO:0007669"/>
    <property type="project" value="InterPro"/>
</dbReference>
<gene>
    <name evidence="11" type="ORF">WJX72_007055</name>
</gene>
<dbReference type="GO" id="GO:0060271">
    <property type="term" value="P:cilium assembly"/>
    <property type="evidence" value="ECO:0007669"/>
    <property type="project" value="InterPro"/>
</dbReference>
<reference evidence="11 12" key="1">
    <citation type="journal article" date="2024" name="Nat. Commun.">
        <title>Phylogenomics reveals the evolutionary origins of lichenization in chlorophyte algae.</title>
        <authorList>
            <person name="Puginier C."/>
            <person name="Libourel C."/>
            <person name="Otte J."/>
            <person name="Skaloud P."/>
            <person name="Haon M."/>
            <person name="Grisel S."/>
            <person name="Petersen M."/>
            <person name="Berrin J.G."/>
            <person name="Delaux P.M."/>
            <person name="Dal Grande F."/>
            <person name="Keller J."/>
        </authorList>
    </citation>
    <scope>NUCLEOTIDE SEQUENCE [LARGE SCALE GENOMIC DNA]</scope>
    <source>
        <strain evidence="11 12">SAG 2043</strain>
    </source>
</reference>
<evidence type="ECO:0000256" key="4">
    <source>
        <dbReference type="ARBA" id="ARBA00022490"/>
    </source>
</evidence>
<accession>A0AAW1QFG7</accession>
<feature type="compositionally biased region" description="Low complexity" evidence="10">
    <location>
        <begin position="479"/>
        <end position="499"/>
    </location>
</feature>
<feature type="region of interest" description="Disordered" evidence="10">
    <location>
        <begin position="450"/>
        <end position="499"/>
    </location>
</feature>
<feature type="compositionally biased region" description="Basic and acidic residues" evidence="10">
    <location>
        <begin position="1"/>
        <end position="10"/>
    </location>
</feature>
<feature type="region of interest" description="Disordered" evidence="10">
    <location>
        <begin position="148"/>
        <end position="263"/>
    </location>
</feature>
<name>A0AAW1QFG7_9CHLO</name>
<sequence length="1608" mass="174656">MAEQEGREEQQTAVRQSFSLADQSSREPGAPEAAPPYQKPYLTPPETSGDTGFSPAKSAYSPTRHASSPFGGRPGIRAKMYDTPPDSTAGSVSGLSLASSSFLNAGTPGRAGVQDRPSPLSSPSRWQHDTAASLDEGQQLIGDMHRASEITLRNEAQPVQGHSEATYEPSMGAASQATVQEHRQEEAQAEADGSPAHPTGKLAGPVVPRLDIPSPPKLPMPAQALPGQLEDHSLNLAAPPAANQAQPRTAAAHEVQSSTYAEDELLRQLESAIAGRDDSTTDRSLATAEASVDDLGTQGSTMSEQAGTPPARNAEAETLQRAPPMSHQQPAGPATPYAELLPPAIAVVPEMAESADLSLQFAAASRQLQSDMSDLKRSLENLDIGGVDGVPVAAGLLGRSTQYAADSPFSHAPDPAFQLFPPPSPPEPRHAGQSDGDLAAFLTGLRGKYGMTSTSRQRGSVEVAETSLQRLPTSPVRQPPQQAQQQQTEAAASPATTAGQHADWQALNQLLRDNGFSGMPLPQPGQDGQPGGPPASAALPLEALHAAFVGVLRQYDRWAHLVQELLTATDLAREREARVDASMKRLRQERDKALKEASESATRTKRDVGEARKHQAKVAATAKRLETEVQQLRQQVGLLEQAKRSHHKQLAGLAGTVSVVDKRKEEAERAAERVREGKARRDAEVQRLQHIVAELDQAKRAKERELEGLSETASQSERGREEAERAAEQASEAAKRLEAEIQRLQRYIAQLESANRVKERELQHLRKSASLADRQSESSSTAAERAREDARRLEAELHHLQARLARLQQDTRAKEEELSQVAASASLSERERAKAERAAQDTAQRLQSEVQRLQAQLTQMEQATRSKEQEIQEWMETASVSSRGVDAAEKEAQKARESAQRLESEVQRLNKQLGDLEHSYRVRDNEVQQWMETASQSDRGLDEAEQRASQKMEGEVGRLRQHLAQAEHGGRAKEAVLQKLRARLTDKVAQDERRGKRDADALARIKRAIITHKGDPQGRAAAGAVSAAARELRPVEIVSMYESHREGMEMELVALRAEVRTLADQLRQAENALSAKARNGPWKSPQEGEAVTRVMEAEKAAAEAQRALTSAQSAAAEAARLASRHVAQAEHRADVLAEENASLILELDARPTVKQYKSLQRQLEILELRAAQAKPGGQTAGDTAADGELDLGIKVLGGEALTSRERMRRDKELHRLGLACVERIPRDVLVDLVQDLCIALELADPTALPAAAHKLLRAVASLPRLERFVGEVCEAVFRRGHAFIPAAHANEDPSAVPAVIAAWLSQLAELRQAQEIQQAVVRLLQARVGAVEGQPPPQAASEMVAQVRHLVDQERHSLQAADTIAAAKDLLQAQPEVLLHRIVAHFQHLFDCRQLDGVLPAMNQVFVSYTEGRNFKRALSSLLGLPQDASLPACLQRIRHLLDRQGAALDLKSDYMAGSHQGASQADLSRPAGRDNWPTVEIRAPGEAPSTIAGGAPHQQKQAAGSPRRPAGHAASPAAAGPSTGLHDAMADPKIKLHVDITQGLMKLLRVSSPDQVVKQVEKLVERLRRLDEVMPKYQHVCSQLYDLLRVRALDELVPSVRRLISRN</sequence>
<feature type="compositionally biased region" description="Basic and acidic residues" evidence="10">
    <location>
        <begin position="828"/>
        <end position="839"/>
    </location>
</feature>
<evidence type="ECO:0000256" key="7">
    <source>
        <dbReference type="ARBA" id="ARBA00023212"/>
    </source>
</evidence>
<comment type="caution">
    <text evidence="11">The sequence shown here is derived from an EMBL/GenBank/DDBJ whole genome shotgun (WGS) entry which is preliminary data.</text>
</comment>
<feature type="region of interest" description="Disordered" evidence="10">
    <location>
        <begin position="291"/>
        <end position="314"/>
    </location>
</feature>
<evidence type="ECO:0000256" key="1">
    <source>
        <dbReference type="ARBA" id="ARBA00004300"/>
    </source>
</evidence>
<organism evidence="11 12">
    <name type="scientific">[Myrmecia] bisecta</name>
    <dbReference type="NCBI Taxonomy" id="41462"/>
    <lineage>
        <taxon>Eukaryota</taxon>
        <taxon>Viridiplantae</taxon>
        <taxon>Chlorophyta</taxon>
        <taxon>core chlorophytes</taxon>
        <taxon>Trebouxiophyceae</taxon>
        <taxon>Trebouxiales</taxon>
        <taxon>Trebouxiaceae</taxon>
        <taxon>Myrmecia</taxon>
    </lineage>
</organism>
<feature type="compositionally biased region" description="Polar residues" evidence="10">
    <location>
        <begin position="466"/>
        <end position="476"/>
    </location>
</feature>
<evidence type="ECO:0000256" key="2">
    <source>
        <dbReference type="ARBA" id="ARBA00011832"/>
    </source>
</evidence>